<comment type="caution">
    <text evidence="6">The sequence shown here is derived from an EMBL/GenBank/DDBJ whole genome shotgun (WGS) entry which is preliminary data.</text>
</comment>
<evidence type="ECO:0000256" key="2">
    <source>
        <dbReference type="ARBA" id="ARBA00022556"/>
    </source>
</evidence>
<dbReference type="SUPFAM" id="SSF51161">
    <property type="entry name" value="Trimeric LpxA-like enzymes"/>
    <property type="match status" value="1"/>
</dbReference>
<dbReference type="Proteomes" id="UP000630660">
    <property type="component" value="Unassembled WGS sequence"/>
</dbReference>
<organism evidence="6 7">
    <name type="scientific">candidate division WOR-3 bacterium</name>
    <dbReference type="NCBI Taxonomy" id="2052148"/>
    <lineage>
        <taxon>Bacteria</taxon>
        <taxon>Bacteria division WOR-3</taxon>
    </lineage>
</organism>
<dbReference type="PANTHER" id="PTHR43378:SF2">
    <property type="entry name" value="UDP-3-O-ACYLGLUCOSAMINE N-ACYLTRANSFERASE 1, MITOCHONDRIAL-RELATED"/>
    <property type="match status" value="1"/>
</dbReference>
<dbReference type="PANTHER" id="PTHR43378">
    <property type="entry name" value="UDP-3-O-ACYLGLUCOSAMINE N-ACYLTRANSFERASE"/>
    <property type="match status" value="1"/>
</dbReference>
<dbReference type="NCBIfam" id="TIGR01853">
    <property type="entry name" value="lipid_A_lpxD"/>
    <property type="match status" value="1"/>
</dbReference>
<dbReference type="GO" id="GO:0103118">
    <property type="term" value="F:UDP-3-O-[(3R)-3-hydroxyacyl]-glucosamine N-acyltransferase activity"/>
    <property type="evidence" value="ECO:0007669"/>
    <property type="project" value="UniProtKB-EC"/>
</dbReference>
<dbReference type="InterPro" id="IPR001451">
    <property type="entry name" value="Hexapep"/>
</dbReference>
<accession>A0A9D5KAF5</accession>
<dbReference type="AlphaFoldDB" id="A0A9D5KAF5"/>
<name>A0A9D5KAF5_UNCW3</name>
<keyword evidence="1" id="KW-0444">Lipid biosynthesis</keyword>
<evidence type="ECO:0000256" key="5">
    <source>
        <dbReference type="ARBA" id="ARBA00023315"/>
    </source>
</evidence>
<reference evidence="6" key="1">
    <citation type="submission" date="2019-11" db="EMBL/GenBank/DDBJ databases">
        <title>Microbial mats filling the niche in hypersaline microbial mats.</title>
        <authorList>
            <person name="Wong H.L."/>
            <person name="Macleod F.I."/>
            <person name="White R.A. III"/>
            <person name="Burns B.P."/>
        </authorList>
    </citation>
    <scope>NUCLEOTIDE SEQUENCE</scope>
    <source>
        <strain evidence="6">Bin_327</strain>
    </source>
</reference>
<evidence type="ECO:0000256" key="1">
    <source>
        <dbReference type="ARBA" id="ARBA00022516"/>
    </source>
</evidence>
<dbReference type="GO" id="GO:0009245">
    <property type="term" value="P:lipid A biosynthetic process"/>
    <property type="evidence" value="ECO:0007669"/>
    <property type="project" value="UniProtKB-KW"/>
</dbReference>
<keyword evidence="3 6" id="KW-0808">Transferase</keyword>
<dbReference type="GO" id="GO:0016410">
    <property type="term" value="F:N-acyltransferase activity"/>
    <property type="evidence" value="ECO:0007669"/>
    <property type="project" value="InterPro"/>
</dbReference>
<dbReference type="InterPro" id="IPR007691">
    <property type="entry name" value="LpxD"/>
</dbReference>
<evidence type="ECO:0000313" key="7">
    <source>
        <dbReference type="Proteomes" id="UP000630660"/>
    </source>
</evidence>
<dbReference type="InterPro" id="IPR011004">
    <property type="entry name" value="Trimer_LpxA-like_sf"/>
</dbReference>
<dbReference type="NCBIfam" id="NF002060">
    <property type="entry name" value="PRK00892.1"/>
    <property type="match status" value="1"/>
</dbReference>
<sequence>MTPREFAELLKGKLLGEAELELTRPAPFFAAGSRDVTFYQGEDAGELVKSGAGCVICGIEPDRFNARSLIVVSDVGKAWAKALETFPLPQEEDKPNLTFVSDSATVDASSRLLPFTYVGPDVDIGADCVIGPNVTVHARTVIGNNVRVGAGSVIGSEGFGYVGDNGKYLHLPHLGSVVIEENVDIGAGVCIDRGTMAETRICKGTKIDNLVHIAHNVLIGRNCIITGQCGIAGSSILEEGVMIAGQSGVSDHVHIGAGAKIYAKSAVFKDVEPDEIVSGIPARPHRKTLRAQARLFKDESSKDS</sequence>
<dbReference type="Pfam" id="PF00132">
    <property type="entry name" value="Hexapep"/>
    <property type="match status" value="2"/>
</dbReference>
<protein>
    <submittedName>
        <fullName evidence="6">UDP-3-O-(3-hydroxymyristoyl)glucosamine N-acyltransferase</fullName>
        <ecNumber evidence="6">2.3.1.191</ecNumber>
    </submittedName>
</protein>
<dbReference type="Gene3D" id="3.40.1390.10">
    <property type="entry name" value="MurE/MurF, N-terminal domain"/>
    <property type="match status" value="1"/>
</dbReference>
<dbReference type="CDD" id="cd03352">
    <property type="entry name" value="LbH_LpxD"/>
    <property type="match status" value="1"/>
</dbReference>
<proteinExistence type="predicted"/>
<keyword evidence="4" id="KW-0443">Lipid metabolism</keyword>
<dbReference type="Gene3D" id="2.160.10.10">
    <property type="entry name" value="Hexapeptide repeat proteins"/>
    <property type="match status" value="1"/>
</dbReference>
<dbReference type="EC" id="2.3.1.191" evidence="6"/>
<keyword evidence="5 6" id="KW-0012">Acyltransferase</keyword>
<gene>
    <name evidence="6" type="primary">lpxD</name>
    <name evidence="6" type="ORF">GF359_09595</name>
</gene>
<evidence type="ECO:0000256" key="4">
    <source>
        <dbReference type="ARBA" id="ARBA00023098"/>
    </source>
</evidence>
<evidence type="ECO:0000313" key="6">
    <source>
        <dbReference type="EMBL" id="MBD3365452.1"/>
    </source>
</evidence>
<dbReference type="EMBL" id="WJKJ01000316">
    <property type="protein sequence ID" value="MBD3365452.1"/>
    <property type="molecule type" value="Genomic_DNA"/>
</dbReference>
<evidence type="ECO:0000256" key="3">
    <source>
        <dbReference type="ARBA" id="ARBA00022679"/>
    </source>
</evidence>
<keyword evidence="2" id="KW-0441">Lipid A biosynthesis</keyword>
<dbReference type="GO" id="GO:0016020">
    <property type="term" value="C:membrane"/>
    <property type="evidence" value="ECO:0007669"/>
    <property type="project" value="GOC"/>
</dbReference>